<dbReference type="EMBL" id="CP000926">
    <property type="protein sequence ID" value="ABY99269.1"/>
    <property type="molecule type" value="Genomic_DNA"/>
</dbReference>
<dbReference type="Proteomes" id="UP000002157">
    <property type="component" value="Chromosome"/>
</dbReference>
<feature type="transmembrane region" description="Helical" evidence="1">
    <location>
        <begin position="115"/>
        <end position="136"/>
    </location>
</feature>
<dbReference type="AlphaFoldDB" id="B0KJP1"/>
<protein>
    <submittedName>
        <fullName evidence="2">Uncharacterized protein</fullName>
    </submittedName>
</protein>
<reference evidence="2 3" key="1">
    <citation type="submission" date="2008-01" db="EMBL/GenBank/DDBJ databases">
        <title>Complete sequence of Pseudomonas putida GB-1.</title>
        <authorList>
            <consortium name="US DOE Joint Genome Institute"/>
            <person name="Copeland A."/>
            <person name="Lucas S."/>
            <person name="Lapidus A."/>
            <person name="Barry K."/>
            <person name="Glavina del Rio T."/>
            <person name="Dalin E."/>
            <person name="Tice H."/>
            <person name="Pitluck S."/>
            <person name="Bruce D."/>
            <person name="Goodwin L."/>
            <person name="Chertkov O."/>
            <person name="Brettin T."/>
            <person name="Detter J.C."/>
            <person name="Han C."/>
            <person name="Kuske C.R."/>
            <person name="Schmutz J."/>
            <person name="Larimer F."/>
            <person name="Land M."/>
            <person name="Hauser L."/>
            <person name="Kyrpides N."/>
            <person name="Kim E."/>
            <person name="McCarthy J.K."/>
            <person name="Richardson P."/>
        </authorList>
    </citation>
    <scope>NUCLEOTIDE SEQUENCE [LARGE SCALE GENOMIC DNA]</scope>
    <source>
        <strain evidence="2 3">GB-1</strain>
    </source>
</reference>
<dbReference type="RefSeq" id="WP_012272998.1">
    <property type="nucleotide sequence ID" value="NC_010322.1"/>
</dbReference>
<accession>B0KJP1</accession>
<keyword evidence="1" id="KW-0812">Transmembrane</keyword>
<evidence type="ECO:0000256" key="1">
    <source>
        <dbReference type="SAM" id="Phobius"/>
    </source>
</evidence>
<evidence type="ECO:0000313" key="3">
    <source>
        <dbReference type="Proteomes" id="UP000002157"/>
    </source>
</evidence>
<sequence>MCSFLGFALWREGLEFPDNIGNLPMAEITREQFEQRFYHRALAGRTHDGLRNYTHQLDDYRDGGSQADEGKEAYEAMIAPVFALTLSLLGALVHIAKSALLGVQLKSGWRFRSPLFKACAIVAVVLLVLALGRTFISTSLTSHPTYQAWTGTAGEQGSGTLMLDTMIRMQTLAYPVFKVPLSMMGYVAAAAKDWKRQAPAVQ</sequence>
<dbReference type="KEGG" id="ppg:PputGB1_3378"/>
<organism evidence="2 3">
    <name type="scientific">Pseudomonas putida (strain GB-1)</name>
    <dbReference type="NCBI Taxonomy" id="76869"/>
    <lineage>
        <taxon>Bacteria</taxon>
        <taxon>Pseudomonadati</taxon>
        <taxon>Pseudomonadota</taxon>
        <taxon>Gammaproteobacteria</taxon>
        <taxon>Pseudomonadales</taxon>
        <taxon>Pseudomonadaceae</taxon>
        <taxon>Pseudomonas</taxon>
    </lineage>
</organism>
<keyword evidence="1" id="KW-1133">Transmembrane helix</keyword>
<proteinExistence type="predicted"/>
<keyword evidence="1" id="KW-0472">Membrane</keyword>
<feature type="transmembrane region" description="Helical" evidence="1">
    <location>
        <begin position="172"/>
        <end position="191"/>
    </location>
</feature>
<name>B0KJP1_PSEPG</name>
<dbReference type="HOGENOM" id="CLU_1353674_0_0_6"/>
<evidence type="ECO:0000313" key="2">
    <source>
        <dbReference type="EMBL" id="ABY99269.1"/>
    </source>
</evidence>
<gene>
    <name evidence="2" type="ordered locus">PputGB1_3378</name>
</gene>
<feature type="transmembrane region" description="Helical" evidence="1">
    <location>
        <begin position="77"/>
        <end position="103"/>
    </location>
</feature>